<dbReference type="InParanoid" id="A0A2H3D2X3"/>
<evidence type="ECO:0000313" key="8">
    <source>
        <dbReference type="EMBL" id="PBK88440.1"/>
    </source>
</evidence>
<name>A0A2H3D2X3_ARMGA</name>
<keyword evidence="4" id="KW-0418">Kinase</keyword>
<sequence>MYFPVKCYKETANAFHLWLASDDLPLSKEDYDHEMVCNRSVGIHTHHMVMIPGPQIGHQYISCSHGCASHELLLPSPAAQVELVNIVQEDKLAHSVEGKTKTVVSWQIKLDKAKEDLRVKTLAAKCTSLQRDEIKQETAQIKVIQVQEDLLHAQHEKNLSVSASEGLFVVECCTNLQVLRHYLLSQGLIGSEKGLPQCLYPSAHTRREHGAKKELLLHDPTPTIKVVCPHSILVNIMPAWEPQKAMPRKQDSNDNNYSLVTPPPTCSWRDRQCSSEANSDNEVQCMGAKIGGIIVMEFSKLVGPQPVVMPQLDKKNVVREESDSEVTIIWSNIPAKRLQVPVLPDVSASPSPSDKQQMRAECTDREYKRARTE</sequence>
<evidence type="ECO:0000256" key="1">
    <source>
        <dbReference type="ARBA" id="ARBA00022527"/>
    </source>
</evidence>
<organism evidence="8 9">
    <name type="scientific">Armillaria gallica</name>
    <name type="common">Bulbous honey fungus</name>
    <name type="synonym">Armillaria bulbosa</name>
    <dbReference type="NCBI Taxonomy" id="47427"/>
    <lineage>
        <taxon>Eukaryota</taxon>
        <taxon>Fungi</taxon>
        <taxon>Dikarya</taxon>
        <taxon>Basidiomycota</taxon>
        <taxon>Agaricomycotina</taxon>
        <taxon>Agaricomycetes</taxon>
        <taxon>Agaricomycetidae</taxon>
        <taxon>Agaricales</taxon>
        <taxon>Marasmiineae</taxon>
        <taxon>Physalacriaceae</taxon>
        <taxon>Armillaria</taxon>
    </lineage>
</organism>
<accession>A0A2H3D2X3</accession>
<feature type="region of interest" description="Disordered" evidence="6">
    <location>
        <begin position="344"/>
        <end position="373"/>
    </location>
</feature>
<reference evidence="9" key="1">
    <citation type="journal article" date="2017" name="Nat. Ecol. Evol.">
        <title>Genome expansion and lineage-specific genetic innovations in the forest pathogenic fungi Armillaria.</title>
        <authorList>
            <person name="Sipos G."/>
            <person name="Prasanna A.N."/>
            <person name="Walter M.C."/>
            <person name="O'Connor E."/>
            <person name="Balint B."/>
            <person name="Krizsan K."/>
            <person name="Kiss B."/>
            <person name="Hess J."/>
            <person name="Varga T."/>
            <person name="Slot J."/>
            <person name="Riley R."/>
            <person name="Boka B."/>
            <person name="Rigling D."/>
            <person name="Barry K."/>
            <person name="Lee J."/>
            <person name="Mihaltcheva S."/>
            <person name="LaButti K."/>
            <person name="Lipzen A."/>
            <person name="Waldron R."/>
            <person name="Moloney N.M."/>
            <person name="Sperisen C."/>
            <person name="Kredics L."/>
            <person name="Vagvoelgyi C."/>
            <person name="Patrignani A."/>
            <person name="Fitzpatrick D."/>
            <person name="Nagy I."/>
            <person name="Doyle S."/>
            <person name="Anderson J.B."/>
            <person name="Grigoriev I.V."/>
            <person name="Gueldener U."/>
            <person name="Muensterkoetter M."/>
            <person name="Nagy L.G."/>
        </authorList>
    </citation>
    <scope>NUCLEOTIDE SEQUENCE [LARGE SCALE GENOMIC DNA]</scope>
    <source>
        <strain evidence="9">Ar21-2</strain>
    </source>
</reference>
<feature type="compositionally biased region" description="Basic and acidic residues" evidence="6">
    <location>
        <begin position="356"/>
        <end position="373"/>
    </location>
</feature>
<keyword evidence="2" id="KW-0808">Transferase</keyword>
<proteinExistence type="predicted"/>
<dbReference type="PROSITE" id="PS51285">
    <property type="entry name" value="AGC_KINASE_CTER"/>
    <property type="match status" value="1"/>
</dbReference>
<dbReference type="OrthoDB" id="3052991at2759"/>
<feature type="domain" description="AGC-kinase C-terminal" evidence="7">
    <location>
        <begin position="326"/>
        <end position="373"/>
    </location>
</feature>
<keyword evidence="9" id="KW-1185">Reference proteome</keyword>
<dbReference type="Proteomes" id="UP000217790">
    <property type="component" value="Unassembled WGS sequence"/>
</dbReference>
<keyword evidence="1" id="KW-0723">Serine/threonine-protein kinase</keyword>
<dbReference type="EMBL" id="KZ293673">
    <property type="protein sequence ID" value="PBK88440.1"/>
    <property type="molecule type" value="Genomic_DNA"/>
</dbReference>
<evidence type="ECO:0000256" key="4">
    <source>
        <dbReference type="ARBA" id="ARBA00022777"/>
    </source>
</evidence>
<evidence type="ECO:0000256" key="2">
    <source>
        <dbReference type="ARBA" id="ARBA00022679"/>
    </source>
</evidence>
<evidence type="ECO:0000256" key="6">
    <source>
        <dbReference type="SAM" id="MobiDB-lite"/>
    </source>
</evidence>
<dbReference type="InterPro" id="IPR000961">
    <property type="entry name" value="AGC-kinase_C"/>
</dbReference>
<keyword evidence="3" id="KW-0547">Nucleotide-binding</keyword>
<dbReference type="GO" id="GO:0005524">
    <property type="term" value="F:ATP binding"/>
    <property type="evidence" value="ECO:0007669"/>
    <property type="project" value="UniProtKB-KW"/>
</dbReference>
<evidence type="ECO:0000259" key="7">
    <source>
        <dbReference type="PROSITE" id="PS51285"/>
    </source>
</evidence>
<evidence type="ECO:0000256" key="3">
    <source>
        <dbReference type="ARBA" id="ARBA00022741"/>
    </source>
</evidence>
<dbReference type="AlphaFoldDB" id="A0A2H3D2X3"/>
<evidence type="ECO:0000313" key="9">
    <source>
        <dbReference type="Proteomes" id="UP000217790"/>
    </source>
</evidence>
<gene>
    <name evidence="8" type="ORF">ARMGADRAFT_1034093</name>
</gene>
<keyword evidence="5" id="KW-0067">ATP-binding</keyword>
<protein>
    <recommendedName>
        <fullName evidence="7">AGC-kinase C-terminal domain-containing protein</fullName>
    </recommendedName>
</protein>
<evidence type="ECO:0000256" key="5">
    <source>
        <dbReference type="ARBA" id="ARBA00022840"/>
    </source>
</evidence>
<dbReference type="GO" id="GO:0004674">
    <property type="term" value="F:protein serine/threonine kinase activity"/>
    <property type="evidence" value="ECO:0007669"/>
    <property type="project" value="UniProtKB-KW"/>
</dbReference>